<dbReference type="Proteomes" id="UP000801492">
    <property type="component" value="Unassembled WGS sequence"/>
</dbReference>
<dbReference type="OrthoDB" id="412876at2759"/>
<sequence length="699" mass="79559">MFSSLCTALRLRLNHKANMSVFTQKLNPILGENSWEWQKENYDYHQEIARSSFADMLHDTERNQKYFDALKVAVEKVHLMGKKAKVLDIGTGTGLLSMMAVRCGADSVIACEAFVPMSECAKEVLKLNDCSGKVKIVPKHSTDLTVGEHGDLPERANILVTEVFDTELIGEGALTTFSHAHKELLEKDCIVVPNSATVYVQVVETPLAKTWNGFKNIYDDDGQLLIKAPDSIENCQGAAAVHDIQLSQVKVESIKEIISPISVMHFDWSGKTSLEFNRNNAVTVKARCDGKAQVVFMWWELGMDTDDKIILSCAPFWAHPLKKQNPNLTSGDIPWRDHWMQALYYLPTEINVKKDEEYELVSCHDEFSWWFHLNINKDEPAQECLKPICECGFHLAHSRTRIGQINDHIRNKKYIAMLEKYVNKDSVVLLISDGSYLGLAAAKFGAKKVLYLDDNYLSTRVFNEFIKCNNLTNVEIIENLDALQKNEDLKNVSLIFGQPHFSTTILPWDSLHFAYLVNKIRNHLLPNVRIVPKVGIIKGIVVEFKDLQKIRLPLETCKEFNVTPFDELIMNSCNTCDSNVEAQPLWEYPCIARSNVVELGRIDLETMFESTNLDFQKSFELQSNSKYNGVALWMDWILDNNDKNVISTGPTVPPTIDEFISWDMYTRQGVHFLESTDKDEICAKINFDVKNGLIKFCFS</sequence>
<keyword evidence="2 7" id="KW-0808">Transferase</keyword>
<evidence type="ECO:0000256" key="3">
    <source>
        <dbReference type="ARBA" id="ARBA00022691"/>
    </source>
</evidence>
<organism evidence="9 10">
    <name type="scientific">Ignelater luminosus</name>
    <name type="common">Cucubano</name>
    <name type="synonym">Pyrophorus luminosus</name>
    <dbReference type="NCBI Taxonomy" id="2038154"/>
    <lineage>
        <taxon>Eukaryota</taxon>
        <taxon>Metazoa</taxon>
        <taxon>Ecdysozoa</taxon>
        <taxon>Arthropoda</taxon>
        <taxon>Hexapoda</taxon>
        <taxon>Insecta</taxon>
        <taxon>Pterygota</taxon>
        <taxon>Neoptera</taxon>
        <taxon>Endopterygota</taxon>
        <taxon>Coleoptera</taxon>
        <taxon>Polyphaga</taxon>
        <taxon>Elateriformia</taxon>
        <taxon>Elateroidea</taxon>
        <taxon>Elateridae</taxon>
        <taxon>Agrypninae</taxon>
        <taxon>Pyrophorini</taxon>
        <taxon>Ignelater</taxon>
    </lineage>
</organism>
<gene>
    <name evidence="9" type="ORF">ILUMI_02715</name>
</gene>
<comment type="caution">
    <text evidence="9">The sequence shown here is derived from an EMBL/GenBank/DDBJ whole genome shotgun (WGS) entry which is preliminary data.</text>
</comment>
<evidence type="ECO:0000259" key="8">
    <source>
        <dbReference type="Pfam" id="PF22528"/>
    </source>
</evidence>
<dbReference type="EC" id="2.1.1.-" evidence="6"/>
<evidence type="ECO:0000256" key="6">
    <source>
        <dbReference type="PIRNR" id="PIRNR036946"/>
    </source>
</evidence>
<dbReference type="PANTHER" id="PTHR11006:SF4">
    <property type="entry name" value="PROTEIN ARGININE N-METHYLTRANSFERASE 7"/>
    <property type="match status" value="1"/>
</dbReference>
<evidence type="ECO:0000256" key="2">
    <source>
        <dbReference type="ARBA" id="ARBA00022679"/>
    </source>
</evidence>
<dbReference type="EMBL" id="VTPC01001018">
    <property type="protein sequence ID" value="KAF2903481.1"/>
    <property type="molecule type" value="Genomic_DNA"/>
</dbReference>
<dbReference type="PIRSF" id="PIRSF036946">
    <property type="entry name" value="Arg_N-mtase"/>
    <property type="match status" value="1"/>
</dbReference>
<keyword evidence="4" id="KW-0677">Repeat</keyword>
<evidence type="ECO:0000256" key="4">
    <source>
        <dbReference type="ARBA" id="ARBA00022737"/>
    </source>
</evidence>
<dbReference type="PROSITE" id="PS51678">
    <property type="entry name" value="SAM_MT_PRMT"/>
    <property type="match status" value="2"/>
</dbReference>
<evidence type="ECO:0000256" key="1">
    <source>
        <dbReference type="ARBA" id="ARBA00022603"/>
    </source>
</evidence>
<keyword evidence="10" id="KW-1185">Reference proteome</keyword>
<dbReference type="GO" id="GO:0032259">
    <property type="term" value="P:methylation"/>
    <property type="evidence" value="ECO:0007669"/>
    <property type="project" value="UniProtKB-KW"/>
</dbReference>
<dbReference type="InterPro" id="IPR025799">
    <property type="entry name" value="Arg_MeTrfase"/>
</dbReference>
<dbReference type="InterPro" id="IPR055135">
    <property type="entry name" value="PRMT_dom"/>
</dbReference>
<comment type="function">
    <text evidence="5">Essential arginine methyltransferase that can both catalyze the formation of omega-N monomethylarginine (MMA) and symmetrical dimethylarginine (sDMA). Specifically mediates the symmetrical dimethylation of arginine residues in the small nuclear ribonucleoproteins SmD1 and SmD3.</text>
</comment>
<dbReference type="CDD" id="cd02440">
    <property type="entry name" value="AdoMet_MTases"/>
    <property type="match status" value="1"/>
</dbReference>
<protein>
    <recommendedName>
        <fullName evidence="6">Protein arginine N-methyltransferase</fullName>
        <ecNumber evidence="6">2.1.1.-</ecNumber>
    </recommendedName>
</protein>
<evidence type="ECO:0000256" key="7">
    <source>
        <dbReference type="PROSITE-ProRule" id="PRU01015"/>
    </source>
</evidence>
<dbReference type="SUPFAM" id="SSF53335">
    <property type="entry name" value="S-adenosyl-L-methionine-dependent methyltransferases"/>
    <property type="match status" value="2"/>
</dbReference>
<dbReference type="GO" id="GO:0042054">
    <property type="term" value="F:histone methyltransferase activity"/>
    <property type="evidence" value="ECO:0007669"/>
    <property type="project" value="TreeGrafter"/>
</dbReference>
<evidence type="ECO:0000313" key="9">
    <source>
        <dbReference type="EMBL" id="KAF2903481.1"/>
    </source>
</evidence>
<keyword evidence="3 7" id="KW-0949">S-adenosyl-L-methionine</keyword>
<accession>A0A8K0GL45</accession>
<proteinExistence type="inferred from homology"/>
<dbReference type="AlphaFoldDB" id="A0A8K0GL45"/>
<dbReference type="InterPro" id="IPR029063">
    <property type="entry name" value="SAM-dependent_MTases_sf"/>
</dbReference>
<dbReference type="Pfam" id="PF06325">
    <property type="entry name" value="PrmA"/>
    <property type="match status" value="1"/>
</dbReference>
<dbReference type="InterPro" id="IPR014644">
    <property type="entry name" value="MeTrfase_PRMT7"/>
</dbReference>
<dbReference type="FunFam" id="3.40.50.150:FF:000070">
    <property type="entry name" value="Protein arginine N-methyltransferase 7"/>
    <property type="match status" value="1"/>
</dbReference>
<name>A0A8K0GL45_IGNLU</name>
<dbReference type="PANTHER" id="PTHR11006">
    <property type="entry name" value="PROTEIN ARGININE N-METHYLTRANSFERASE"/>
    <property type="match status" value="1"/>
</dbReference>
<comment type="function">
    <text evidence="6">Arginine methyltransferase that can both catalyze the formation of omega-N monomethylarginine (MMA) and symmetrical dimethylarginine (sDMA).</text>
</comment>
<dbReference type="Gene3D" id="3.40.50.150">
    <property type="entry name" value="Vaccinia Virus protein VP39"/>
    <property type="match status" value="2"/>
</dbReference>
<reference evidence="9" key="1">
    <citation type="submission" date="2019-08" db="EMBL/GenBank/DDBJ databases">
        <title>The genome of the North American firefly Photinus pyralis.</title>
        <authorList>
            <consortium name="Photinus pyralis genome working group"/>
            <person name="Fallon T.R."/>
            <person name="Sander Lower S.E."/>
            <person name="Weng J.-K."/>
        </authorList>
    </citation>
    <scope>NUCLEOTIDE SEQUENCE</scope>
    <source>
        <strain evidence="9">TRF0915ILg1</strain>
        <tissue evidence="9">Whole body</tissue>
    </source>
</reference>
<evidence type="ECO:0000256" key="5">
    <source>
        <dbReference type="ARBA" id="ARBA00025081"/>
    </source>
</evidence>
<keyword evidence="1 7" id="KW-0489">Methyltransferase</keyword>
<dbReference type="FunFam" id="3.40.50.150:FF:000071">
    <property type="entry name" value="Protein arginine N-methyltransferase 7"/>
    <property type="match status" value="1"/>
</dbReference>
<dbReference type="GO" id="GO:0016274">
    <property type="term" value="F:protein-arginine N-methyltransferase activity"/>
    <property type="evidence" value="ECO:0007669"/>
    <property type="project" value="InterPro"/>
</dbReference>
<comment type="similarity">
    <text evidence="6">Belongs to the class I-like SAM-binding methyltransferase superfamily. Protein arginine N-methyltransferase family. PRMT7 subfamily.</text>
</comment>
<dbReference type="Gene3D" id="2.70.160.11">
    <property type="entry name" value="Hnrnp arginine n-methyltransferase1"/>
    <property type="match status" value="2"/>
</dbReference>
<evidence type="ECO:0000313" key="10">
    <source>
        <dbReference type="Proteomes" id="UP000801492"/>
    </source>
</evidence>
<feature type="domain" description="Protein arginine N-methyltransferase" evidence="8">
    <location>
        <begin position="195"/>
        <end position="360"/>
    </location>
</feature>
<dbReference type="Pfam" id="PF22528">
    <property type="entry name" value="PRMT_C"/>
    <property type="match status" value="1"/>
</dbReference>